<dbReference type="OrthoDB" id="9990610at2759"/>
<dbReference type="PANTHER" id="PTHR47926">
    <property type="entry name" value="PENTATRICOPEPTIDE REPEAT-CONTAINING PROTEIN"/>
    <property type="match status" value="1"/>
</dbReference>
<dbReference type="AlphaFoldDB" id="A0A9D4UZK0"/>
<dbReference type="EMBL" id="JABFUD020000008">
    <property type="protein sequence ID" value="KAI5076874.1"/>
    <property type="molecule type" value="Genomic_DNA"/>
</dbReference>
<dbReference type="Proteomes" id="UP000886520">
    <property type="component" value="Chromosome 8"/>
</dbReference>
<evidence type="ECO:0000313" key="4">
    <source>
        <dbReference type="Proteomes" id="UP000886520"/>
    </source>
</evidence>
<keyword evidence="1" id="KW-0677">Repeat</keyword>
<organism evidence="3 4">
    <name type="scientific">Adiantum capillus-veneris</name>
    <name type="common">Maidenhair fern</name>
    <dbReference type="NCBI Taxonomy" id="13818"/>
    <lineage>
        <taxon>Eukaryota</taxon>
        <taxon>Viridiplantae</taxon>
        <taxon>Streptophyta</taxon>
        <taxon>Embryophyta</taxon>
        <taxon>Tracheophyta</taxon>
        <taxon>Polypodiopsida</taxon>
        <taxon>Polypodiidae</taxon>
        <taxon>Polypodiales</taxon>
        <taxon>Pteridineae</taxon>
        <taxon>Pteridaceae</taxon>
        <taxon>Vittarioideae</taxon>
        <taxon>Adiantum</taxon>
    </lineage>
</organism>
<dbReference type="Gene3D" id="1.25.40.10">
    <property type="entry name" value="Tetratricopeptide repeat domain"/>
    <property type="match status" value="1"/>
</dbReference>
<name>A0A9D4UZK0_ADICA</name>
<evidence type="ECO:0000256" key="2">
    <source>
        <dbReference type="PROSITE-ProRule" id="PRU00708"/>
    </source>
</evidence>
<dbReference type="InterPro" id="IPR011990">
    <property type="entry name" value="TPR-like_helical_dom_sf"/>
</dbReference>
<reference evidence="3" key="1">
    <citation type="submission" date="2021-01" db="EMBL/GenBank/DDBJ databases">
        <title>Adiantum capillus-veneris genome.</title>
        <authorList>
            <person name="Fang Y."/>
            <person name="Liao Q."/>
        </authorList>
    </citation>
    <scope>NUCLEOTIDE SEQUENCE</scope>
    <source>
        <strain evidence="3">H3</strain>
        <tissue evidence="3">Leaf</tissue>
    </source>
</reference>
<evidence type="ECO:0008006" key="5">
    <source>
        <dbReference type="Google" id="ProtNLM"/>
    </source>
</evidence>
<protein>
    <recommendedName>
        <fullName evidence="5">Pentatricopeptide repeat-containing protein</fullName>
    </recommendedName>
</protein>
<comment type="caution">
    <text evidence="3">The sequence shown here is derived from an EMBL/GenBank/DDBJ whole genome shotgun (WGS) entry which is preliminary data.</text>
</comment>
<accession>A0A9D4UZK0</accession>
<dbReference type="PANTHER" id="PTHR47926:SF347">
    <property type="entry name" value="PENTATRICOPEPTIDE REPEAT-CONTAINING PROTEIN"/>
    <property type="match status" value="1"/>
</dbReference>
<feature type="repeat" description="PPR" evidence="2">
    <location>
        <begin position="124"/>
        <end position="158"/>
    </location>
</feature>
<dbReference type="InterPro" id="IPR046960">
    <property type="entry name" value="PPR_At4g14850-like_plant"/>
</dbReference>
<dbReference type="GO" id="GO:0003723">
    <property type="term" value="F:RNA binding"/>
    <property type="evidence" value="ECO:0007669"/>
    <property type="project" value="InterPro"/>
</dbReference>
<dbReference type="GO" id="GO:0009451">
    <property type="term" value="P:RNA modification"/>
    <property type="evidence" value="ECO:0007669"/>
    <property type="project" value="InterPro"/>
</dbReference>
<proteinExistence type="predicted"/>
<gene>
    <name evidence="3" type="ORF">GOP47_0008939</name>
</gene>
<sequence>MRARGVERQSRRPCSARKLRECAQNAKAPEAAVTERQELKIEVSTQTRKGLGINVSISQDLYVCLLQSYGRQRALTEGRELHGFIVQHEFDSSPHLGNLLINLYTRCGTIADARGVFNRMEAHDIYACSMMISGFAHLGHAQDALALYKQTEMEGTQLDRVTCLAGLKACAAAGDLYQGV</sequence>
<dbReference type="Pfam" id="PF01535">
    <property type="entry name" value="PPR"/>
    <property type="match status" value="2"/>
</dbReference>
<keyword evidence="4" id="KW-1185">Reference proteome</keyword>
<dbReference type="PROSITE" id="PS51375">
    <property type="entry name" value="PPR"/>
    <property type="match status" value="1"/>
</dbReference>
<dbReference type="InterPro" id="IPR002885">
    <property type="entry name" value="PPR_rpt"/>
</dbReference>
<evidence type="ECO:0000313" key="3">
    <source>
        <dbReference type="EMBL" id="KAI5076874.1"/>
    </source>
</evidence>
<evidence type="ECO:0000256" key="1">
    <source>
        <dbReference type="ARBA" id="ARBA00022737"/>
    </source>
</evidence>